<dbReference type="InterPro" id="IPR037883">
    <property type="entry name" value="Knr4/Smi1-like_sf"/>
</dbReference>
<dbReference type="RefSeq" id="WP_045284434.1">
    <property type="nucleotide sequence ID" value="NZ_JALLNE010000005.1"/>
</dbReference>
<name>A0A0F1BEV2_9ENTR</name>
<dbReference type="EMBL" id="JZYX01000002">
    <property type="protein sequence ID" value="KJN32608.1"/>
    <property type="molecule type" value="Genomic_DNA"/>
</dbReference>
<dbReference type="OrthoDB" id="6606668at2"/>
<dbReference type="NCBIfam" id="NF038335">
    <property type="entry name" value="YPO0640_fam"/>
    <property type="match status" value="1"/>
</dbReference>
<gene>
    <name evidence="1" type="ORF">SS37_00975</name>
</gene>
<protein>
    <recommendedName>
        <fullName evidence="3">Knr4/Smi1-like domain-containing protein</fullName>
    </recommendedName>
</protein>
<dbReference type="Proteomes" id="UP000033352">
    <property type="component" value="Unassembled WGS sequence"/>
</dbReference>
<evidence type="ECO:0000313" key="1">
    <source>
        <dbReference type="EMBL" id="KJN32608.1"/>
    </source>
</evidence>
<reference evidence="1 2" key="1">
    <citation type="submission" date="2015-03" db="EMBL/GenBank/DDBJ databases">
        <authorList>
            <person name="McCorrison J."/>
            <person name="Sanka R."/>
            <person name="Adams M."/>
            <person name="Brinkac L."/>
            <person name="Nierman W."/>
            <person name="Sutton G."/>
            <person name="Nelson K."/>
            <person name="Kiedrowski L."/>
            <person name="Guerrero D."/>
            <person name="Bonomo R."/>
        </authorList>
    </citation>
    <scope>NUCLEOTIDE SEQUENCE [LARGE SCALE GENOMIC DNA]</scope>
    <source>
        <strain evidence="1 2">35699</strain>
    </source>
</reference>
<accession>A0A0F1BEV2</accession>
<proteinExistence type="predicted"/>
<comment type="caution">
    <text evidence="1">The sequence shown here is derived from an EMBL/GenBank/DDBJ whole genome shotgun (WGS) entry which is preliminary data.</text>
</comment>
<dbReference type="AlphaFoldDB" id="A0A0F1BEV2"/>
<evidence type="ECO:0008006" key="3">
    <source>
        <dbReference type="Google" id="ProtNLM"/>
    </source>
</evidence>
<dbReference type="PATRIC" id="fig|1619248.3.peg.1326"/>
<organism evidence="1 2">
    <name type="scientific">Enterobacter sichuanensis</name>
    <dbReference type="NCBI Taxonomy" id="2071710"/>
    <lineage>
        <taxon>Bacteria</taxon>
        <taxon>Pseudomonadati</taxon>
        <taxon>Pseudomonadota</taxon>
        <taxon>Gammaproteobacteria</taxon>
        <taxon>Enterobacterales</taxon>
        <taxon>Enterobacteriaceae</taxon>
        <taxon>Enterobacter</taxon>
        <taxon>Enterobacter cloacae complex</taxon>
    </lineage>
</organism>
<sequence>MKIENILAELKSEMIKWEYPVQDPIGKSFLNSILNRKPDSSTTPMLENLADELCVLFSNQPDYITFLEYMDGFEYDGLTLFSLSIPEPLVKNLFVMNDFYRDNDDFIDPDLAERLVIGENSISLFTYDTKSNLFEIRDNASTESIYGSFDNFNDFLSEILETVK</sequence>
<evidence type="ECO:0000313" key="2">
    <source>
        <dbReference type="Proteomes" id="UP000033352"/>
    </source>
</evidence>
<dbReference type="SUPFAM" id="SSF160631">
    <property type="entry name" value="SMI1/KNR4-like"/>
    <property type="match status" value="1"/>
</dbReference>